<accession>A0A2I0KWL6</accession>
<keyword evidence="1" id="KW-0863">Zinc-finger</keyword>
<sequence length="99" mass="10840">MKRQPGRPKKQRKKALEDKANPHKLKRQLNDPRCGRCGEMGHTKRNCIGQPVAKGEKDRHGASTSGGAPSGSGLAEVENLNVQVKRNENMEGLSDSHIC</sequence>
<organism evidence="4 5">
    <name type="scientific">Punica granatum</name>
    <name type="common">Pomegranate</name>
    <dbReference type="NCBI Taxonomy" id="22663"/>
    <lineage>
        <taxon>Eukaryota</taxon>
        <taxon>Viridiplantae</taxon>
        <taxon>Streptophyta</taxon>
        <taxon>Embryophyta</taxon>
        <taxon>Tracheophyta</taxon>
        <taxon>Spermatophyta</taxon>
        <taxon>Magnoliopsida</taxon>
        <taxon>eudicotyledons</taxon>
        <taxon>Gunneridae</taxon>
        <taxon>Pentapetalae</taxon>
        <taxon>rosids</taxon>
        <taxon>malvids</taxon>
        <taxon>Myrtales</taxon>
        <taxon>Lythraceae</taxon>
        <taxon>Punica</taxon>
    </lineage>
</organism>
<dbReference type="SUPFAM" id="SSF57756">
    <property type="entry name" value="Retrovirus zinc finger-like domains"/>
    <property type="match status" value="1"/>
</dbReference>
<dbReference type="InterPro" id="IPR036875">
    <property type="entry name" value="Znf_CCHC_sf"/>
</dbReference>
<protein>
    <recommendedName>
        <fullName evidence="3">CCHC-type domain-containing protein</fullName>
    </recommendedName>
</protein>
<feature type="compositionally biased region" description="Basic residues" evidence="2">
    <location>
        <begin position="1"/>
        <end position="13"/>
    </location>
</feature>
<dbReference type="GO" id="GO:0008270">
    <property type="term" value="F:zinc ion binding"/>
    <property type="evidence" value="ECO:0007669"/>
    <property type="project" value="UniProtKB-KW"/>
</dbReference>
<dbReference type="PROSITE" id="PS50158">
    <property type="entry name" value="ZF_CCHC"/>
    <property type="match status" value="1"/>
</dbReference>
<feature type="compositionally biased region" description="Low complexity" evidence="2">
    <location>
        <begin position="62"/>
        <end position="75"/>
    </location>
</feature>
<dbReference type="GO" id="GO:0003676">
    <property type="term" value="F:nucleic acid binding"/>
    <property type="evidence" value="ECO:0007669"/>
    <property type="project" value="InterPro"/>
</dbReference>
<evidence type="ECO:0000313" key="5">
    <source>
        <dbReference type="Proteomes" id="UP000233551"/>
    </source>
</evidence>
<gene>
    <name evidence="4" type="ORF">CRG98_006828</name>
</gene>
<dbReference type="InterPro" id="IPR001878">
    <property type="entry name" value="Znf_CCHC"/>
</dbReference>
<dbReference type="Proteomes" id="UP000233551">
    <property type="component" value="Unassembled WGS sequence"/>
</dbReference>
<evidence type="ECO:0000259" key="3">
    <source>
        <dbReference type="PROSITE" id="PS50158"/>
    </source>
</evidence>
<evidence type="ECO:0000256" key="1">
    <source>
        <dbReference type="PROSITE-ProRule" id="PRU00047"/>
    </source>
</evidence>
<keyword evidence="1" id="KW-0862">Zinc</keyword>
<feature type="domain" description="CCHC-type" evidence="3">
    <location>
        <begin position="33"/>
        <end position="47"/>
    </location>
</feature>
<feature type="region of interest" description="Disordered" evidence="2">
    <location>
        <begin position="1"/>
        <end position="75"/>
    </location>
</feature>
<keyword evidence="5" id="KW-1185">Reference proteome</keyword>
<dbReference type="AlphaFoldDB" id="A0A2I0KWL6"/>
<reference evidence="4 5" key="1">
    <citation type="submission" date="2017-11" db="EMBL/GenBank/DDBJ databases">
        <title>De-novo sequencing of pomegranate (Punica granatum L.) genome.</title>
        <authorList>
            <person name="Akparov Z."/>
            <person name="Amiraslanov A."/>
            <person name="Hajiyeva S."/>
            <person name="Abbasov M."/>
            <person name="Kaur K."/>
            <person name="Hamwieh A."/>
            <person name="Solovyev V."/>
            <person name="Salamov A."/>
            <person name="Braich B."/>
            <person name="Kosarev P."/>
            <person name="Mahmoud A."/>
            <person name="Hajiyev E."/>
            <person name="Babayeva S."/>
            <person name="Izzatullayeva V."/>
            <person name="Mammadov A."/>
            <person name="Mammadov A."/>
            <person name="Sharifova S."/>
            <person name="Ojaghi J."/>
            <person name="Eynullazada K."/>
            <person name="Bayramov B."/>
            <person name="Abdulazimova A."/>
            <person name="Shahmuradov I."/>
        </authorList>
    </citation>
    <scope>NUCLEOTIDE SEQUENCE [LARGE SCALE GENOMIC DNA]</scope>
    <source>
        <strain evidence="5">cv. AG2017</strain>
        <tissue evidence="4">Leaf</tissue>
    </source>
</reference>
<evidence type="ECO:0000313" key="4">
    <source>
        <dbReference type="EMBL" id="PKI72743.1"/>
    </source>
</evidence>
<evidence type="ECO:0000256" key="2">
    <source>
        <dbReference type="SAM" id="MobiDB-lite"/>
    </source>
</evidence>
<proteinExistence type="predicted"/>
<dbReference type="EMBL" id="PGOL01000311">
    <property type="protein sequence ID" value="PKI72743.1"/>
    <property type="molecule type" value="Genomic_DNA"/>
</dbReference>
<comment type="caution">
    <text evidence="4">The sequence shown here is derived from an EMBL/GenBank/DDBJ whole genome shotgun (WGS) entry which is preliminary data.</text>
</comment>
<name>A0A2I0KWL6_PUNGR</name>
<feature type="compositionally biased region" description="Basic and acidic residues" evidence="2">
    <location>
        <begin position="28"/>
        <end position="42"/>
    </location>
</feature>
<keyword evidence="1" id="KW-0479">Metal-binding</keyword>